<dbReference type="InterPro" id="IPR004714">
    <property type="entry name" value="Cyt_oxidase_maturation_cbb3"/>
</dbReference>
<dbReference type="NCBIfam" id="TIGR00847">
    <property type="entry name" value="ccoS"/>
    <property type="match status" value="1"/>
</dbReference>
<keyword evidence="1" id="KW-0472">Membrane</keyword>
<dbReference type="EMBL" id="CP025791">
    <property type="protein sequence ID" value="AUP80753.1"/>
    <property type="molecule type" value="Genomic_DNA"/>
</dbReference>
<dbReference type="Pfam" id="PF03597">
    <property type="entry name" value="FixS"/>
    <property type="match status" value="1"/>
</dbReference>
<keyword evidence="1" id="KW-0812">Transmembrane</keyword>
<dbReference type="KEGG" id="fek:C1H87_19345"/>
<sequence length="61" mass="6990">MSVIYILLAISIIVAVVFFIAFIMAVKKGQYDDSYTPSVRMLFEDELIKENSEKTILTKKD</sequence>
<dbReference type="RefSeq" id="WP_102757399.1">
    <property type="nucleotide sequence ID" value="NZ_CP025791.1"/>
</dbReference>
<organism evidence="2 3">
    <name type="scientific">Flavivirga eckloniae</name>
    <dbReference type="NCBI Taxonomy" id="1803846"/>
    <lineage>
        <taxon>Bacteria</taxon>
        <taxon>Pseudomonadati</taxon>
        <taxon>Bacteroidota</taxon>
        <taxon>Flavobacteriia</taxon>
        <taxon>Flavobacteriales</taxon>
        <taxon>Flavobacteriaceae</taxon>
        <taxon>Flavivirga</taxon>
    </lineage>
</organism>
<dbReference type="AlphaFoldDB" id="A0A2K9PUL6"/>
<evidence type="ECO:0000313" key="2">
    <source>
        <dbReference type="EMBL" id="AUP80753.1"/>
    </source>
</evidence>
<name>A0A2K9PUL6_9FLAO</name>
<evidence type="ECO:0000256" key="1">
    <source>
        <dbReference type="SAM" id="Phobius"/>
    </source>
</evidence>
<dbReference type="PANTHER" id="PTHR41532">
    <property type="entry name" value="FIXS PROTEIN"/>
    <property type="match status" value="1"/>
</dbReference>
<evidence type="ECO:0000313" key="3">
    <source>
        <dbReference type="Proteomes" id="UP000235826"/>
    </source>
</evidence>
<reference evidence="2 3" key="1">
    <citation type="submission" date="2018-01" db="EMBL/GenBank/DDBJ databases">
        <title>Complete genome sequence of Flavivirga eckloniae ECD14 isolated from seaweed Ecklonia cava.</title>
        <authorList>
            <person name="Lee J.H."/>
            <person name="Baik K.S."/>
            <person name="Seong C.N."/>
        </authorList>
    </citation>
    <scope>NUCLEOTIDE SEQUENCE [LARGE SCALE GENOMIC DNA]</scope>
    <source>
        <strain evidence="2 3">ECD14</strain>
    </source>
</reference>
<gene>
    <name evidence="2" type="primary">ccoS</name>
    <name evidence="2" type="ORF">C1H87_19345</name>
</gene>
<keyword evidence="3" id="KW-1185">Reference proteome</keyword>
<protein>
    <submittedName>
        <fullName evidence="2">Cbb3-type cytochrome oxidase assembly protein CcoS</fullName>
    </submittedName>
</protein>
<proteinExistence type="predicted"/>
<dbReference type="Proteomes" id="UP000235826">
    <property type="component" value="Chromosome"/>
</dbReference>
<accession>A0A2K9PUL6</accession>
<keyword evidence="1" id="KW-1133">Transmembrane helix</keyword>
<feature type="transmembrane region" description="Helical" evidence="1">
    <location>
        <begin position="6"/>
        <end position="26"/>
    </location>
</feature>
<dbReference type="PANTHER" id="PTHR41532:SF1">
    <property type="entry name" value="FIXS PROTEIN"/>
    <property type="match status" value="1"/>
</dbReference>
<dbReference type="OrthoDB" id="9802763at2"/>